<protein>
    <submittedName>
        <fullName evidence="2">CAP domain-containing protein</fullName>
    </submittedName>
</protein>
<dbReference type="PANTHER" id="PTHR31157">
    <property type="entry name" value="SCP DOMAIN-CONTAINING PROTEIN"/>
    <property type="match status" value="1"/>
</dbReference>
<evidence type="ECO:0000259" key="1">
    <source>
        <dbReference type="Pfam" id="PF00188"/>
    </source>
</evidence>
<dbReference type="PROSITE" id="PS51257">
    <property type="entry name" value="PROKAR_LIPOPROTEIN"/>
    <property type="match status" value="1"/>
</dbReference>
<proteinExistence type="predicted"/>
<dbReference type="AlphaFoldDB" id="A0AAF0BU49"/>
<dbReference type="Pfam" id="PF00188">
    <property type="entry name" value="CAP"/>
    <property type="match status" value="1"/>
</dbReference>
<dbReference type="EMBL" id="CP116942">
    <property type="protein sequence ID" value="WCO65663.1"/>
    <property type="molecule type" value="Genomic_DNA"/>
</dbReference>
<dbReference type="KEGG" id="ima:PO878_14255"/>
<reference evidence="2" key="1">
    <citation type="submission" date="2023-01" db="EMBL/GenBank/DDBJ databases">
        <title>The diversity of Class Acidimicrobiia in South China Sea sediment environments and the proposal of Iamia marina sp. nov., a novel species of the genus Iamia.</title>
        <authorList>
            <person name="He Y."/>
            <person name="Tian X."/>
        </authorList>
    </citation>
    <scope>NUCLEOTIDE SEQUENCE</scope>
    <source>
        <strain evidence="2">DSM 19957</strain>
    </source>
</reference>
<feature type="domain" description="SCP" evidence="1">
    <location>
        <begin position="36"/>
        <end position="141"/>
    </location>
</feature>
<dbReference type="Gene3D" id="3.40.33.10">
    <property type="entry name" value="CAP"/>
    <property type="match status" value="1"/>
</dbReference>
<dbReference type="CDD" id="cd05379">
    <property type="entry name" value="CAP_bacterial"/>
    <property type="match status" value="1"/>
</dbReference>
<dbReference type="PANTHER" id="PTHR31157:SF1">
    <property type="entry name" value="SCP DOMAIN-CONTAINING PROTEIN"/>
    <property type="match status" value="1"/>
</dbReference>
<sequence length="146" mass="15765">MTRTPQVRSRALLGLVAVGLTLLLTACLNSGQQRMVDLVNRDRGANGRAALAVDDELVAKAQAWAEKMARDGRLSHSNLRDGVTSCWRSLSENVAVSSSVDGLHRAWMASSGHRANILAPSSTHIGVGVVRQGDRYWGVQVFRQAC</sequence>
<evidence type="ECO:0000313" key="2">
    <source>
        <dbReference type="EMBL" id="WCO65663.1"/>
    </source>
</evidence>
<organism evidence="2 3">
    <name type="scientific">Iamia majanohamensis</name>
    <dbReference type="NCBI Taxonomy" id="467976"/>
    <lineage>
        <taxon>Bacteria</taxon>
        <taxon>Bacillati</taxon>
        <taxon>Actinomycetota</taxon>
        <taxon>Acidimicrobiia</taxon>
        <taxon>Acidimicrobiales</taxon>
        <taxon>Iamiaceae</taxon>
        <taxon>Iamia</taxon>
    </lineage>
</organism>
<evidence type="ECO:0000313" key="3">
    <source>
        <dbReference type="Proteomes" id="UP001216390"/>
    </source>
</evidence>
<dbReference type="SUPFAM" id="SSF55797">
    <property type="entry name" value="PR-1-like"/>
    <property type="match status" value="1"/>
</dbReference>
<dbReference type="RefSeq" id="WP_272735190.1">
    <property type="nucleotide sequence ID" value="NZ_CP116942.1"/>
</dbReference>
<gene>
    <name evidence="2" type="ORF">PO878_14255</name>
</gene>
<accession>A0AAF0BU49</accession>
<dbReference type="Proteomes" id="UP001216390">
    <property type="component" value="Chromosome"/>
</dbReference>
<name>A0AAF0BU49_9ACTN</name>
<keyword evidence="3" id="KW-1185">Reference proteome</keyword>
<dbReference type="InterPro" id="IPR014044">
    <property type="entry name" value="CAP_dom"/>
</dbReference>
<dbReference type="InterPro" id="IPR035940">
    <property type="entry name" value="CAP_sf"/>
</dbReference>